<evidence type="ECO:0000313" key="1">
    <source>
        <dbReference type="EMBL" id="PZF70880.1"/>
    </source>
</evidence>
<evidence type="ECO:0000313" key="2">
    <source>
        <dbReference type="Proteomes" id="UP000248745"/>
    </source>
</evidence>
<keyword evidence="2" id="KW-1185">Reference proteome</keyword>
<dbReference type="RefSeq" id="WP_111000896.1">
    <property type="nucleotide sequence ID" value="NZ_QKTW01000028.1"/>
</dbReference>
<dbReference type="Proteomes" id="UP000248745">
    <property type="component" value="Unassembled WGS sequence"/>
</dbReference>
<proteinExistence type="predicted"/>
<gene>
    <name evidence="1" type="ORF">DN068_20865</name>
</gene>
<comment type="caution">
    <text evidence="1">The sequence shown here is derived from an EMBL/GenBank/DDBJ whole genome shotgun (WGS) entry which is preliminary data.</text>
</comment>
<dbReference type="EMBL" id="QKTW01000028">
    <property type="protein sequence ID" value="PZF70880.1"/>
    <property type="molecule type" value="Genomic_DNA"/>
</dbReference>
<dbReference type="AlphaFoldDB" id="A0A2W2AFC6"/>
<organism evidence="1 2">
    <name type="scientific">Taibaiella soli</name>
    <dbReference type="NCBI Taxonomy" id="1649169"/>
    <lineage>
        <taxon>Bacteria</taxon>
        <taxon>Pseudomonadati</taxon>
        <taxon>Bacteroidota</taxon>
        <taxon>Chitinophagia</taxon>
        <taxon>Chitinophagales</taxon>
        <taxon>Chitinophagaceae</taxon>
        <taxon>Taibaiella</taxon>
    </lineage>
</organism>
<sequence length="215" mass="25268">MKKKKYKLPYKVNIMDILPFEEIYSWQRDKFFIDIPRVADGEMYFEVGTDKQKVEYSALDITDVLGDLMDALNKIIRPSGNNDGTGYRASDYIAQVIHDTENGIFLWTFVYSENLLQIAIWKTWNVDFLEEIADYHFDAAKYEAAKQKPVKDITQGLKFSVAMRPDYFILPLLNAANRLKQSHTPRDYENHCAFPFPEDQYADLKHWLDTEWQAE</sequence>
<accession>A0A2W2AFC6</accession>
<protein>
    <submittedName>
        <fullName evidence="1">Uncharacterized protein</fullName>
    </submittedName>
</protein>
<reference evidence="1 2" key="1">
    <citation type="submission" date="2018-06" db="EMBL/GenBank/DDBJ databases">
        <title>Mucibacter soli gen. nov., sp. nov., a new member of the family Chitinophagaceae producing mucin.</title>
        <authorList>
            <person name="Kim M.-K."/>
            <person name="Park S."/>
            <person name="Kim T.-S."/>
            <person name="Joung Y."/>
            <person name="Han J.-H."/>
            <person name="Kim S.B."/>
        </authorList>
    </citation>
    <scope>NUCLEOTIDE SEQUENCE [LARGE SCALE GENOMIC DNA]</scope>
    <source>
        <strain evidence="1 2">R1-15</strain>
    </source>
</reference>
<name>A0A2W2AFC6_9BACT</name>